<dbReference type="GO" id="GO:0008168">
    <property type="term" value="F:methyltransferase activity"/>
    <property type="evidence" value="ECO:0007669"/>
    <property type="project" value="UniProtKB-KW"/>
</dbReference>
<dbReference type="GO" id="GO:0032259">
    <property type="term" value="P:methylation"/>
    <property type="evidence" value="ECO:0007669"/>
    <property type="project" value="UniProtKB-KW"/>
</dbReference>
<evidence type="ECO:0000313" key="4">
    <source>
        <dbReference type="EMBL" id="CAL4800624.1"/>
    </source>
</evidence>
<dbReference type="EMBL" id="CAMXCT030005802">
    <property type="protein sequence ID" value="CAL4800624.1"/>
    <property type="molecule type" value="Genomic_DNA"/>
</dbReference>
<reference evidence="3" key="2">
    <citation type="submission" date="2024-04" db="EMBL/GenBank/DDBJ databases">
        <authorList>
            <person name="Chen Y."/>
            <person name="Shah S."/>
            <person name="Dougan E. K."/>
            <person name="Thang M."/>
            <person name="Chan C."/>
        </authorList>
    </citation>
    <scope>NUCLEOTIDE SEQUENCE [LARGE SCALE GENOMIC DNA]</scope>
</reference>
<dbReference type="Proteomes" id="UP001152797">
    <property type="component" value="Unassembled WGS sequence"/>
</dbReference>
<feature type="compositionally biased region" description="Basic and acidic residues" evidence="1">
    <location>
        <begin position="177"/>
        <end position="199"/>
    </location>
</feature>
<keyword evidence="4" id="KW-0808">Transferase</keyword>
<evidence type="ECO:0000313" key="3">
    <source>
        <dbReference type="EMBL" id="CAL1166687.1"/>
    </source>
</evidence>
<dbReference type="EMBL" id="CAMXCT010005802">
    <property type="protein sequence ID" value="CAI4013312.1"/>
    <property type="molecule type" value="Genomic_DNA"/>
</dbReference>
<evidence type="ECO:0000313" key="5">
    <source>
        <dbReference type="Proteomes" id="UP001152797"/>
    </source>
</evidence>
<keyword evidence="4" id="KW-0489">Methyltransferase</keyword>
<protein>
    <submittedName>
        <fullName evidence="4">Ribosomal RNA small subunit methyltransferase F</fullName>
    </submittedName>
</protein>
<evidence type="ECO:0000256" key="1">
    <source>
        <dbReference type="SAM" id="MobiDB-lite"/>
    </source>
</evidence>
<sequence>MIRNGRGTSQVLNLVTQSLPLLPAARGAAVGAVLCAITLPITKCFRSTMNLPLPGNIYKAYGSNFLKDVIYGALRAKISALLLKHLKLNPANATTGAAIVDMFAIVVAACVSSAAANPREVFSKLRERATDAPPRQEDVPMPRWINPGDPLPPTSVWEKHIDTGSYICFPIKENEENHQHSPRRVDASTSPRRVDERGRLVPLDLRKRSRGPRPRPKDESLLKIFAASTPWAMAMPDMPLEKPWKPDKDRFLSRKQWRWPVR</sequence>
<evidence type="ECO:0000313" key="2">
    <source>
        <dbReference type="EMBL" id="CAI4013312.1"/>
    </source>
</evidence>
<keyword evidence="5" id="KW-1185">Reference proteome</keyword>
<accession>A0A9P1DMX7</accession>
<comment type="caution">
    <text evidence="2">The sequence shown here is derived from an EMBL/GenBank/DDBJ whole genome shotgun (WGS) entry which is preliminary data.</text>
</comment>
<proteinExistence type="predicted"/>
<name>A0A9P1DMX7_9DINO</name>
<dbReference type="EMBL" id="CAMXCT020005802">
    <property type="protein sequence ID" value="CAL1166687.1"/>
    <property type="molecule type" value="Genomic_DNA"/>
</dbReference>
<organism evidence="2">
    <name type="scientific">Cladocopium goreaui</name>
    <dbReference type="NCBI Taxonomy" id="2562237"/>
    <lineage>
        <taxon>Eukaryota</taxon>
        <taxon>Sar</taxon>
        <taxon>Alveolata</taxon>
        <taxon>Dinophyceae</taxon>
        <taxon>Suessiales</taxon>
        <taxon>Symbiodiniaceae</taxon>
        <taxon>Cladocopium</taxon>
    </lineage>
</organism>
<feature type="region of interest" description="Disordered" evidence="1">
    <location>
        <begin position="177"/>
        <end position="221"/>
    </location>
</feature>
<dbReference type="AlphaFoldDB" id="A0A9P1DMX7"/>
<reference evidence="2" key="1">
    <citation type="submission" date="2022-10" db="EMBL/GenBank/DDBJ databases">
        <authorList>
            <person name="Chen Y."/>
            <person name="Dougan E. K."/>
            <person name="Chan C."/>
            <person name="Rhodes N."/>
            <person name="Thang M."/>
        </authorList>
    </citation>
    <scope>NUCLEOTIDE SEQUENCE</scope>
</reference>
<gene>
    <name evidence="2" type="ORF">C1SCF055_LOCUS38300</name>
</gene>